<organism evidence="1 2">
    <name type="scientific">Mycolicibacterium conceptionense</name>
    <dbReference type="NCBI Taxonomy" id="451644"/>
    <lineage>
        <taxon>Bacteria</taxon>
        <taxon>Bacillati</taxon>
        <taxon>Actinomycetota</taxon>
        <taxon>Actinomycetes</taxon>
        <taxon>Mycobacteriales</taxon>
        <taxon>Mycobacteriaceae</taxon>
        <taxon>Mycolicibacterium</taxon>
    </lineage>
</organism>
<evidence type="ECO:0008006" key="3">
    <source>
        <dbReference type="Google" id="ProtNLM"/>
    </source>
</evidence>
<dbReference type="AlphaFoldDB" id="A0A0U1D7S4"/>
<dbReference type="Proteomes" id="UP000182227">
    <property type="component" value="Unassembled WGS sequence"/>
</dbReference>
<accession>A0A0U1D7S4</accession>
<sequence>MSDTDLWSIPGWRAIGREAALVNQLVGAGATALGRANYADHLGDYYTAFFGLSIGMERLAKLILVADYALSNNGKLPAQKIVRRFGHKLVTLNEAADEVVLRRGLTLRYPRPTDAVSEKIITCLDSFADAGRGRYANFHELGDPSLDEDEPIRAWWSEVANAILNTHYYGTDIQKRVEGNADEIHRSMASFSSINFVSEMGEIVTSPRQASIMTGQAEIVQRYGRYHALSIVRWLADTFSELSREASLRQGMNAFFGAWEHLQSYPVPDEFLKTRKIWPLG</sequence>
<reference evidence="1 2" key="1">
    <citation type="submission" date="2015-03" db="EMBL/GenBank/DDBJ databases">
        <authorList>
            <person name="Murphy D."/>
        </authorList>
    </citation>
    <scope>NUCLEOTIDE SEQUENCE [LARGE SCALE GENOMIC DNA]</scope>
    <source>
        <strain evidence="1 2">D16</strain>
    </source>
</reference>
<dbReference type="EMBL" id="CTEF01000001">
    <property type="protein sequence ID" value="CQD08099.1"/>
    <property type="molecule type" value="Genomic_DNA"/>
</dbReference>
<dbReference type="RefSeq" id="WP_085142760.1">
    <property type="nucleotide sequence ID" value="NZ_JACKVA010000035.1"/>
</dbReference>
<evidence type="ECO:0000313" key="2">
    <source>
        <dbReference type="Proteomes" id="UP000182227"/>
    </source>
</evidence>
<name>A0A0U1D7S4_9MYCO</name>
<proteinExistence type="predicted"/>
<dbReference type="GeneID" id="44299760"/>
<protein>
    <recommendedName>
        <fullName evidence="3">AbiV family abortive infection protein</fullName>
    </recommendedName>
</protein>
<evidence type="ECO:0000313" key="1">
    <source>
        <dbReference type="EMBL" id="CQD08099.1"/>
    </source>
</evidence>
<gene>
    <name evidence="1" type="ORF">BN970_01564</name>
</gene>